<gene>
    <name evidence="2" type="primary">LOC142175775</name>
</gene>
<dbReference type="Proteomes" id="UP000790787">
    <property type="component" value="Chromosome 22"/>
</dbReference>
<organism evidence="1 2">
    <name type="scientific">Nicotiana tabacum</name>
    <name type="common">Common tobacco</name>
    <dbReference type="NCBI Taxonomy" id="4097"/>
    <lineage>
        <taxon>Eukaryota</taxon>
        <taxon>Viridiplantae</taxon>
        <taxon>Streptophyta</taxon>
        <taxon>Embryophyta</taxon>
        <taxon>Tracheophyta</taxon>
        <taxon>Spermatophyta</taxon>
        <taxon>Magnoliopsida</taxon>
        <taxon>eudicotyledons</taxon>
        <taxon>Gunneridae</taxon>
        <taxon>Pentapetalae</taxon>
        <taxon>asterids</taxon>
        <taxon>lamiids</taxon>
        <taxon>Solanales</taxon>
        <taxon>Solanaceae</taxon>
        <taxon>Nicotianoideae</taxon>
        <taxon>Nicotianeae</taxon>
        <taxon>Nicotiana</taxon>
    </lineage>
</organism>
<evidence type="ECO:0000313" key="2">
    <source>
        <dbReference type="RefSeq" id="XP_075098870.1"/>
    </source>
</evidence>
<reference evidence="2" key="2">
    <citation type="submission" date="2025-08" db="UniProtKB">
        <authorList>
            <consortium name="RefSeq"/>
        </authorList>
    </citation>
    <scope>IDENTIFICATION</scope>
    <source>
        <tissue evidence="2">Leaf</tissue>
    </source>
</reference>
<keyword evidence="1" id="KW-1185">Reference proteome</keyword>
<sequence length="440" mass="50611">MILRVDNEETVFNVYRAIQLPRHYEDLAMISVVKINEPAVKASALKEDALEKTLMLFNHLELEEEVEEMLQNLDASCEYIRERSQFEPLDRPIGLPPKPSVEEAKTLELKPLPSHLHYTYLGSSNTLPVIVSSYLSKLQKEKLLRVLREHKHAIGWTMSDKRCEETNIVLNWKKCHFMVREGIVLGNKVSKDGLEVDKAKVEVIEKLPPPISVKGVRSFLGHAGFYRRFIKDFSNISSPLCRLLEKDVPFKFDDACLKAFEELKKKFVSAPIIIARDWKEPFELMCDASDEKELLVVVWVFDKFWAYLEFDLEIRDRKKTENQMADHLSRLETRNHVAGGDVIKETFTDEQLLSITAGEVPWYENVVNNLKSGEMPPDLEPYAKNKFLRDVSDHYAGDKTAAKVLQSSFYWPGVFKDAHEFVRRIISIGGKAIGSGQKRV</sequence>
<dbReference type="RefSeq" id="XP_075098870.1">
    <property type="nucleotide sequence ID" value="XM_075242769.1"/>
</dbReference>
<evidence type="ECO:0000313" key="1">
    <source>
        <dbReference type="Proteomes" id="UP000790787"/>
    </source>
</evidence>
<proteinExistence type="predicted"/>
<reference evidence="1" key="1">
    <citation type="journal article" date="2014" name="Nat. Commun.">
        <title>The tobacco genome sequence and its comparison with those of tomato and potato.</title>
        <authorList>
            <person name="Sierro N."/>
            <person name="Battey J.N."/>
            <person name="Ouadi S."/>
            <person name="Bakaher N."/>
            <person name="Bovet L."/>
            <person name="Willig A."/>
            <person name="Goepfert S."/>
            <person name="Peitsch M.C."/>
            <person name="Ivanov N.V."/>
        </authorList>
    </citation>
    <scope>NUCLEOTIDE SEQUENCE [LARGE SCALE GENOMIC DNA]</scope>
</reference>
<name>A0AC58TNR4_TOBAC</name>
<protein>
    <submittedName>
        <fullName evidence="2">Uncharacterized protein LOC142175775</fullName>
    </submittedName>
</protein>
<accession>A0AC58TNR4</accession>